<comment type="subcellular location">
    <subcellularLocation>
        <location evidence="1">Membrane</location>
        <topology evidence="1">Multi-pass membrane protein</topology>
    </subcellularLocation>
</comment>
<keyword evidence="2" id="KW-0813">Transport</keyword>
<evidence type="ECO:0000256" key="8">
    <source>
        <dbReference type="SAM" id="Phobius"/>
    </source>
</evidence>
<feature type="transmembrane region" description="Helical" evidence="8">
    <location>
        <begin position="30"/>
        <end position="48"/>
    </location>
</feature>
<dbReference type="InterPro" id="IPR036721">
    <property type="entry name" value="RCK_C_sf"/>
</dbReference>
<keyword evidence="11" id="KW-1185">Reference proteome</keyword>
<feature type="region of interest" description="Disordered" evidence="7">
    <location>
        <begin position="270"/>
        <end position="291"/>
    </location>
</feature>
<evidence type="ECO:0000256" key="3">
    <source>
        <dbReference type="ARBA" id="ARBA00022692"/>
    </source>
</evidence>
<dbReference type="KEGG" id="acaf:CA12_07860"/>
<dbReference type="PANTHER" id="PTHR43652">
    <property type="entry name" value="BASIC AMINO ACID ANTIPORTER YFCC-RELATED"/>
    <property type="match status" value="1"/>
</dbReference>
<evidence type="ECO:0000259" key="9">
    <source>
        <dbReference type="PROSITE" id="PS51202"/>
    </source>
</evidence>
<feature type="transmembrane region" description="Helical" evidence="8">
    <location>
        <begin position="611"/>
        <end position="631"/>
    </location>
</feature>
<feature type="transmembrane region" description="Helical" evidence="8">
    <location>
        <begin position="529"/>
        <end position="559"/>
    </location>
</feature>
<dbReference type="PROSITE" id="PS51202">
    <property type="entry name" value="RCK_C"/>
    <property type="match status" value="2"/>
</dbReference>
<dbReference type="AlphaFoldDB" id="A0A517P5P9"/>
<feature type="transmembrane region" description="Helical" evidence="8">
    <location>
        <begin position="143"/>
        <end position="168"/>
    </location>
</feature>
<dbReference type="PANTHER" id="PTHR43652:SF2">
    <property type="entry name" value="BASIC AMINO ACID ANTIPORTER YFCC-RELATED"/>
    <property type="match status" value="1"/>
</dbReference>
<dbReference type="InterPro" id="IPR051679">
    <property type="entry name" value="DASS-Related_Transporters"/>
</dbReference>
<dbReference type="InterPro" id="IPR004680">
    <property type="entry name" value="Cit_transptr-like_dom"/>
</dbReference>
<evidence type="ECO:0000256" key="5">
    <source>
        <dbReference type="ARBA" id="ARBA00022989"/>
    </source>
</evidence>
<feature type="transmembrane region" description="Helical" evidence="8">
    <location>
        <begin position="188"/>
        <end position="209"/>
    </location>
</feature>
<evidence type="ECO:0000256" key="4">
    <source>
        <dbReference type="ARBA" id="ARBA00022737"/>
    </source>
</evidence>
<dbReference type="FunFam" id="3.30.70.1450:FF:000009">
    <property type="entry name" value="SLC13 family permease"/>
    <property type="match status" value="1"/>
</dbReference>
<evidence type="ECO:0000256" key="6">
    <source>
        <dbReference type="ARBA" id="ARBA00023136"/>
    </source>
</evidence>
<dbReference type="Gene3D" id="3.30.70.1450">
    <property type="entry name" value="Regulator of K+ conductance, C-terminal domain"/>
    <property type="match status" value="2"/>
</dbReference>
<keyword evidence="3 8" id="KW-0812">Transmembrane</keyword>
<name>A0A517P5P9_9PLAN</name>
<evidence type="ECO:0000313" key="11">
    <source>
        <dbReference type="Proteomes" id="UP000318741"/>
    </source>
</evidence>
<dbReference type="OrthoDB" id="9765532at2"/>
<keyword evidence="5 8" id="KW-1133">Transmembrane helix</keyword>
<feature type="transmembrane region" description="Helical" evidence="8">
    <location>
        <begin position="488"/>
        <end position="509"/>
    </location>
</feature>
<dbReference type="GO" id="GO:0008324">
    <property type="term" value="F:monoatomic cation transmembrane transporter activity"/>
    <property type="evidence" value="ECO:0007669"/>
    <property type="project" value="InterPro"/>
</dbReference>
<feature type="transmembrane region" description="Helical" evidence="8">
    <location>
        <begin position="443"/>
        <end position="459"/>
    </location>
</feature>
<gene>
    <name evidence="10" type="ORF">CA12_07860</name>
</gene>
<organism evidence="10 11">
    <name type="scientific">Alienimonas californiensis</name>
    <dbReference type="NCBI Taxonomy" id="2527989"/>
    <lineage>
        <taxon>Bacteria</taxon>
        <taxon>Pseudomonadati</taxon>
        <taxon>Planctomycetota</taxon>
        <taxon>Planctomycetia</taxon>
        <taxon>Planctomycetales</taxon>
        <taxon>Planctomycetaceae</taxon>
        <taxon>Alienimonas</taxon>
    </lineage>
</organism>
<dbReference type="GO" id="GO:0006813">
    <property type="term" value="P:potassium ion transport"/>
    <property type="evidence" value="ECO:0007669"/>
    <property type="project" value="InterPro"/>
</dbReference>
<feature type="transmembrane region" description="Helical" evidence="8">
    <location>
        <begin position="571"/>
        <end position="591"/>
    </location>
</feature>
<dbReference type="InterPro" id="IPR006037">
    <property type="entry name" value="RCK_C"/>
</dbReference>
<dbReference type="SUPFAM" id="SSF116726">
    <property type="entry name" value="TrkA C-terminal domain-like"/>
    <property type="match status" value="2"/>
</dbReference>
<dbReference type="Proteomes" id="UP000318741">
    <property type="component" value="Chromosome"/>
</dbReference>
<reference evidence="10 11" key="1">
    <citation type="submission" date="2019-02" db="EMBL/GenBank/DDBJ databases">
        <title>Deep-cultivation of Planctomycetes and their phenomic and genomic characterization uncovers novel biology.</title>
        <authorList>
            <person name="Wiegand S."/>
            <person name="Jogler M."/>
            <person name="Boedeker C."/>
            <person name="Pinto D."/>
            <person name="Vollmers J."/>
            <person name="Rivas-Marin E."/>
            <person name="Kohn T."/>
            <person name="Peeters S.H."/>
            <person name="Heuer A."/>
            <person name="Rast P."/>
            <person name="Oberbeckmann S."/>
            <person name="Bunk B."/>
            <person name="Jeske O."/>
            <person name="Meyerdierks A."/>
            <person name="Storesund J.E."/>
            <person name="Kallscheuer N."/>
            <person name="Luecker S."/>
            <person name="Lage O.M."/>
            <person name="Pohl T."/>
            <person name="Merkel B.J."/>
            <person name="Hornburger P."/>
            <person name="Mueller R.-W."/>
            <person name="Bruemmer F."/>
            <person name="Labrenz M."/>
            <person name="Spormann A.M."/>
            <person name="Op den Camp H."/>
            <person name="Overmann J."/>
            <person name="Amann R."/>
            <person name="Jetten M.S.M."/>
            <person name="Mascher T."/>
            <person name="Medema M.H."/>
            <person name="Devos D.P."/>
            <person name="Kaster A.-K."/>
            <person name="Ovreas L."/>
            <person name="Rohde M."/>
            <person name="Galperin M.Y."/>
            <person name="Jogler C."/>
        </authorList>
    </citation>
    <scope>NUCLEOTIDE SEQUENCE [LARGE SCALE GENOMIC DNA]</scope>
    <source>
        <strain evidence="10 11">CA12</strain>
    </source>
</reference>
<keyword evidence="6 8" id="KW-0472">Membrane</keyword>
<sequence length="664" mass="68333">MPLNFDIGLTLSVLAACVVALVATTAAPDAVLCGGLVLLVACGVVPLSGTYGEPGALDGLGNPGLAAVGILFAVAEGLRQTGAVEYAGRQLLGRPSGTTSAVLRVAAPAAFVSAFLNNTPVVAAALPVVSDWAKRHGMSPSKVLMPLSFAAVLGGMCTLIGTSTLLVLNGELVKLPTADGGTHPGLELFDITWVGLPCAVLGVAFLAVASKWLLPDRTPAGANLRDTREYVVEMTLQPDSPMVGQTVEGAGLRHLPGAYLLEIGRDVPADTTGNAADDDAPPGAAAGPPRAPTHVEQVVAAVGPNERLRAGDRLVFVGAVDSVKDLRRLPGLTPAADQTFKLDTPSEGQGARQLVEAVVSDGYPFLDRTVRESRFRSHYNAAIIAVARGGERVVGKIGDIRLRPGDTLLLEAPPGFVKLRRFGKHFFLVSGVADSVPPRFHKAWIARVILAAMVAAMFFDVPPALAAAIACGAMIFSRCLLISEARRAVDWSVLITMAAGLGLGAALQSSGTDDYLAHHLTALAGPNPYAQLAVTFLLTAVLANLITAKAAGVLTFGIALAVANGLNLNPLPFVIAVMAAASGVFAGPVGFQTNLMVYGPGGYKTSDYLRLGLPLTALVFAVTMLVVPQVWPFEPATPAADPPPAARAEDDGGAPATAVVNTGE</sequence>
<feature type="compositionally biased region" description="Low complexity" evidence="7">
    <location>
        <begin position="270"/>
        <end position="288"/>
    </location>
</feature>
<dbReference type="RefSeq" id="WP_145357574.1">
    <property type="nucleotide sequence ID" value="NZ_CP036265.1"/>
</dbReference>
<dbReference type="Pfam" id="PF02080">
    <property type="entry name" value="TrkA_C"/>
    <property type="match status" value="1"/>
</dbReference>
<dbReference type="EMBL" id="CP036265">
    <property type="protein sequence ID" value="QDT14708.1"/>
    <property type="molecule type" value="Genomic_DNA"/>
</dbReference>
<dbReference type="PROSITE" id="PS01271">
    <property type="entry name" value="NA_SULFATE"/>
    <property type="match status" value="1"/>
</dbReference>
<dbReference type="GO" id="GO:0005886">
    <property type="term" value="C:plasma membrane"/>
    <property type="evidence" value="ECO:0007669"/>
    <property type="project" value="TreeGrafter"/>
</dbReference>
<protein>
    <submittedName>
        <fullName evidence="10">Citrate transporter</fullName>
    </submittedName>
</protein>
<evidence type="ECO:0000313" key="10">
    <source>
        <dbReference type="EMBL" id="QDT14708.1"/>
    </source>
</evidence>
<evidence type="ECO:0000256" key="1">
    <source>
        <dbReference type="ARBA" id="ARBA00004141"/>
    </source>
</evidence>
<evidence type="ECO:0000256" key="7">
    <source>
        <dbReference type="SAM" id="MobiDB-lite"/>
    </source>
</evidence>
<evidence type="ECO:0000256" key="2">
    <source>
        <dbReference type="ARBA" id="ARBA00022448"/>
    </source>
</evidence>
<dbReference type="Pfam" id="PF03600">
    <property type="entry name" value="CitMHS"/>
    <property type="match status" value="1"/>
</dbReference>
<proteinExistence type="predicted"/>
<dbReference type="InterPro" id="IPR031312">
    <property type="entry name" value="Na/sul_symport_CS"/>
</dbReference>
<feature type="domain" description="RCK C-terminal" evidence="9">
    <location>
        <begin position="342"/>
        <end position="428"/>
    </location>
</feature>
<feature type="transmembrane region" description="Helical" evidence="8">
    <location>
        <begin position="6"/>
        <end position="23"/>
    </location>
</feature>
<keyword evidence="4" id="KW-0677">Repeat</keyword>
<feature type="domain" description="RCK C-terminal" evidence="9">
    <location>
        <begin position="219"/>
        <end position="332"/>
    </location>
</feature>
<feature type="region of interest" description="Disordered" evidence="7">
    <location>
        <begin position="638"/>
        <end position="664"/>
    </location>
</feature>
<accession>A0A517P5P9</accession>